<reference evidence="12 13" key="1">
    <citation type="submission" date="2018-11" db="EMBL/GenBank/DDBJ databases">
        <title>Genomic Encyclopedia of Type Strains, Phase IV (KMG-IV): sequencing the most valuable type-strain genomes for metagenomic binning, comparative biology and taxonomic classification.</title>
        <authorList>
            <person name="Goeker M."/>
        </authorList>
    </citation>
    <scope>NUCLEOTIDE SEQUENCE [LARGE SCALE GENOMIC DNA]</scope>
    <source>
        <strain evidence="12 13">DSM 5900</strain>
    </source>
</reference>
<feature type="transmembrane region" description="Helical" evidence="10">
    <location>
        <begin position="225"/>
        <end position="252"/>
    </location>
</feature>
<evidence type="ECO:0000256" key="10">
    <source>
        <dbReference type="SAM" id="Phobius"/>
    </source>
</evidence>
<dbReference type="Pfam" id="PF02080">
    <property type="entry name" value="TrkA_C"/>
    <property type="match status" value="1"/>
</dbReference>
<evidence type="ECO:0000256" key="4">
    <source>
        <dbReference type="ARBA" id="ARBA00022475"/>
    </source>
</evidence>
<name>A0A3N1LNL8_9PROT</name>
<evidence type="ECO:0000256" key="5">
    <source>
        <dbReference type="ARBA" id="ARBA00022538"/>
    </source>
</evidence>
<dbReference type="InterPro" id="IPR038770">
    <property type="entry name" value="Na+/solute_symporter_sf"/>
</dbReference>
<dbReference type="EMBL" id="RJKX01000014">
    <property type="protein sequence ID" value="ROP90815.1"/>
    <property type="molecule type" value="Genomic_DNA"/>
</dbReference>
<dbReference type="InterPro" id="IPR006153">
    <property type="entry name" value="Cation/H_exchanger_TM"/>
</dbReference>
<dbReference type="GO" id="GO:0005886">
    <property type="term" value="C:plasma membrane"/>
    <property type="evidence" value="ECO:0007669"/>
    <property type="project" value="UniProtKB-SubCell"/>
</dbReference>
<comment type="subcellular location">
    <subcellularLocation>
        <location evidence="1">Cell membrane</location>
        <topology evidence="1">Multi-pass membrane protein</topology>
    </subcellularLocation>
</comment>
<keyword evidence="5" id="KW-0633">Potassium transport</keyword>
<keyword evidence="6 10" id="KW-0812">Transmembrane</keyword>
<dbReference type="SUPFAM" id="SSF116726">
    <property type="entry name" value="TrkA C-terminal domain-like"/>
    <property type="match status" value="1"/>
</dbReference>
<feature type="transmembrane region" description="Helical" evidence="10">
    <location>
        <begin position="360"/>
        <end position="377"/>
    </location>
</feature>
<keyword evidence="5" id="KW-0630">Potassium</keyword>
<dbReference type="NCBIfam" id="NF003716">
    <property type="entry name" value="PRK05326.1-3"/>
    <property type="match status" value="1"/>
</dbReference>
<dbReference type="Gene3D" id="1.20.1530.20">
    <property type="match status" value="1"/>
</dbReference>
<keyword evidence="9 10" id="KW-0472">Membrane</keyword>
<dbReference type="PROSITE" id="PS51202">
    <property type="entry name" value="RCK_C"/>
    <property type="match status" value="1"/>
</dbReference>
<feature type="transmembrane region" description="Helical" evidence="10">
    <location>
        <begin position="88"/>
        <end position="112"/>
    </location>
</feature>
<evidence type="ECO:0000256" key="1">
    <source>
        <dbReference type="ARBA" id="ARBA00004651"/>
    </source>
</evidence>
<feature type="transmembrane region" description="Helical" evidence="10">
    <location>
        <begin position="298"/>
        <end position="322"/>
    </location>
</feature>
<dbReference type="Pfam" id="PF00999">
    <property type="entry name" value="Na_H_Exchanger"/>
    <property type="match status" value="1"/>
</dbReference>
<keyword evidence="7 10" id="KW-1133">Transmembrane helix</keyword>
<organism evidence="12 13">
    <name type="scientific">Stella humosa</name>
    <dbReference type="NCBI Taxonomy" id="94"/>
    <lineage>
        <taxon>Bacteria</taxon>
        <taxon>Pseudomonadati</taxon>
        <taxon>Pseudomonadota</taxon>
        <taxon>Alphaproteobacteria</taxon>
        <taxon>Rhodospirillales</taxon>
        <taxon>Stellaceae</taxon>
        <taxon>Stella</taxon>
    </lineage>
</organism>
<protein>
    <submittedName>
        <fullName evidence="12">Potassium/proton antiporter (CPA1 family)</fullName>
    </submittedName>
</protein>
<feature type="transmembrane region" description="Helical" evidence="10">
    <location>
        <begin position="334"/>
        <end position="354"/>
    </location>
</feature>
<accession>A0A3N1LNL8</accession>
<dbReference type="PANTHER" id="PTHR32507">
    <property type="entry name" value="NA(+)/H(+) ANTIPORTER 1"/>
    <property type="match status" value="1"/>
</dbReference>
<evidence type="ECO:0000259" key="11">
    <source>
        <dbReference type="PROSITE" id="PS51202"/>
    </source>
</evidence>
<dbReference type="GO" id="GO:0006813">
    <property type="term" value="P:potassium ion transport"/>
    <property type="evidence" value="ECO:0007669"/>
    <property type="project" value="UniProtKB-KW"/>
</dbReference>
<evidence type="ECO:0000256" key="8">
    <source>
        <dbReference type="ARBA" id="ARBA00023065"/>
    </source>
</evidence>
<feature type="transmembrane region" description="Helical" evidence="10">
    <location>
        <begin position="191"/>
        <end position="213"/>
    </location>
</feature>
<evidence type="ECO:0000256" key="3">
    <source>
        <dbReference type="ARBA" id="ARBA00022449"/>
    </source>
</evidence>
<comment type="caution">
    <text evidence="12">The sequence shown here is derived from an EMBL/GenBank/DDBJ whole genome shotgun (WGS) entry which is preliminary data.</text>
</comment>
<dbReference type="GO" id="GO:0008324">
    <property type="term" value="F:monoatomic cation transmembrane transporter activity"/>
    <property type="evidence" value="ECO:0007669"/>
    <property type="project" value="InterPro"/>
</dbReference>
<dbReference type="GO" id="GO:1902600">
    <property type="term" value="P:proton transmembrane transport"/>
    <property type="evidence" value="ECO:0007669"/>
    <property type="project" value="InterPro"/>
</dbReference>
<dbReference type="AlphaFoldDB" id="A0A3N1LNL8"/>
<proteinExistence type="predicted"/>
<keyword evidence="4" id="KW-1003">Cell membrane</keyword>
<feature type="domain" description="RCK C-terminal" evidence="11">
    <location>
        <begin position="403"/>
        <end position="484"/>
    </location>
</feature>
<dbReference type="InterPro" id="IPR006037">
    <property type="entry name" value="RCK_C"/>
</dbReference>
<dbReference type="Proteomes" id="UP000278222">
    <property type="component" value="Unassembled WGS sequence"/>
</dbReference>
<evidence type="ECO:0000256" key="6">
    <source>
        <dbReference type="ARBA" id="ARBA00022692"/>
    </source>
</evidence>
<dbReference type="GO" id="GO:0015297">
    <property type="term" value="F:antiporter activity"/>
    <property type="evidence" value="ECO:0007669"/>
    <property type="project" value="UniProtKB-KW"/>
</dbReference>
<keyword evidence="13" id="KW-1185">Reference proteome</keyword>
<evidence type="ECO:0000313" key="13">
    <source>
        <dbReference type="Proteomes" id="UP000278222"/>
    </source>
</evidence>
<evidence type="ECO:0000256" key="9">
    <source>
        <dbReference type="ARBA" id="ARBA00023136"/>
    </source>
</evidence>
<feature type="transmembrane region" description="Helical" evidence="10">
    <location>
        <begin position="57"/>
        <end position="76"/>
    </location>
</feature>
<dbReference type="OrthoDB" id="9810759at2"/>
<evidence type="ECO:0000313" key="12">
    <source>
        <dbReference type="EMBL" id="ROP90815.1"/>
    </source>
</evidence>
<keyword evidence="3" id="KW-0050">Antiport</keyword>
<feature type="transmembrane region" description="Helical" evidence="10">
    <location>
        <begin position="273"/>
        <end position="292"/>
    </location>
</feature>
<dbReference type="NCBIfam" id="NF003715">
    <property type="entry name" value="PRK05326.1-2"/>
    <property type="match status" value="1"/>
</dbReference>
<dbReference type="NCBIfam" id="NF003714">
    <property type="entry name" value="PRK05326.1-1"/>
    <property type="match status" value="1"/>
</dbReference>
<feature type="transmembrane region" description="Helical" evidence="10">
    <location>
        <begin position="118"/>
        <end position="139"/>
    </location>
</feature>
<feature type="transmembrane region" description="Helical" evidence="10">
    <location>
        <begin position="6"/>
        <end position="21"/>
    </location>
</feature>
<gene>
    <name evidence="12" type="ORF">EDC65_2674</name>
</gene>
<evidence type="ECO:0000256" key="7">
    <source>
        <dbReference type="ARBA" id="ARBA00022989"/>
    </source>
</evidence>
<dbReference type="RefSeq" id="WP_123690217.1">
    <property type="nucleotide sequence ID" value="NZ_AP019700.1"/>
</dbReference>
<keyword evidence="2" id="KW-0813">Transport</keyword>
<keyword evidence="8" id="KW-0406">Ion transport</keyword>
<dbReference type="Gene3D" id="3.30.70.1450">
    <property type="entry name" value="Regulator of K+ conductance, C-terminal domain"/>
    <property type="match status" value="1"/>
</dbReference>
<dbReference type="InterPro" id="IPR036721">
    <property type="entry name" value="RCK_C_sf"/>
</dbReference>
<sequence length="609" mass="65312">MELIHQIIFAGALIILLSILAGRLSSRFGAPILLVFLALGMLLGDEGPGQVQFSDPRAAYFFGSVALAVILFDGGLRTSRESMRLAFAPAVSLATIGVVITTLITAVAVSYAMDFSPVEAFLVASVVASTDAAAVFMLMHLRGLDINRRVGATLEVESGINDPMAIFLVLGATALIDNDLTSPDAGAILSFAWEMGIGALAGWLGGHALVWLVNRLQLAAGLYPILAIAGAVFIFGATLVVHASGFLAVFLVGYVLGNRRHRGNQLIVRFSDALGWLSQIALFVMLGLFVTPSTVLPYIWPALAISFALLLVGRPVAVWISLSFFRFQTAEKMFIAWVGLRGAVPIYLAIIPLLHEIPQAHAIFSIAFVVVIVSLVLQGWTLPIAARVTGVEVPPETHSDDRLDLDPLHRQSRELVGYRVAAGSPAVGMTPSELHLPAEASVVTVLRDDRVLRPESGEPLAPEDLVLALGRTETLYRLDRMFAARVRPIHKEAGLVLGDFPIDPAATIGAIVDFYGLPAGVEIRGQTAEAYVLRLLGRMPVTGDAVPLGVAELVVRETGKGRIERLGLRLDPEASRSPAARFGRQVRRLIKGTGRRIGAARRRQGQSRP</sequence>
<evidence type="ECO:0000256" key="2">
    <source>
        <dbReference type="ARBA" id="ARBA00022448"/>
    </source>
</evidence>
<feature type="transmembrane region" description="Helical" evidence="10">
    <location>
        <begin position="28"/>
        <end position="45"/>
    </location>
</feature>
<dbReference type="PANTHER" id="PTHR32507:SF7">
    <property type="entry name" value="K(+)_H(+) ANTIPORTER NHAP2"/>
    <property type="match status" value="1"/>
</dbReference>